<dbReference type="PANTHER" id="PTHR35790">
    <property type="entry name" value="HTH-TYPE TRANSCRIPTIONAL REGULATOR PCHR"/>
    <property type="match status" value="1"/>
</dbReference>
<evidence type="ECO:0000313" key="5">
    <source>
        <dbReference type="EMBL" id="TWH93416.1"/>
    </source>
</evidence>
<dbReference type="EMBL" id="VLKK01000007">
    <property type="protein sequence ID" value="TWH93416.1"/>
    <property type="molecule type" value="Genomic_DNA"/>
</dbReference>
<proteinExistence type="predicted"/>
<dbReference type="Proteomes" id="UP000316624">
    <property type="component" value="Unassembled WGS sequence"/>
</dbReference>
<dbReference type="SMART" id="SM00347">
    <property type="entry name" value="HTH_MARR"/>
    <property type="match status" value="1"/>
</dbReference>
<dbReference type="AlphaFoldDB" id="A0A562KDD6"/>
<dbReference type="InterPro" id="IPR036388">
    <property type="entry name" value="WH-like_DNA-bd_sf"/>
</dbReference>
<dbReference type="SUPFAM" id="SSF46785">
    <property type="entry name" value="Winged helix' DNA-binding domain"/>
    <property type="match status" value="1"/>
</dbReference>
<dbReference type="InterPro" id="IPR052067">
    <property type="entry name" value="Metal_resp_HTH_trans_reg"/>
</dbReference>
<dbReference type="GO" id="GO:0003677">
    <property type="term" value="F:DNA binding"/>
    <property type="evidence" value="ECO:0007669"/>
    <property type="project" value="UniProtKB-KW"/>
</dbReference>
<protein>
    <submittedName>
        <fullName evidence="5">DNA-binding MarR family transcriptional regulator</fullName>
    </submittedName>
</protein>
<name>A0A562KDD6_SPHWJ</name>
<evidence type="ECO:0000259" key="4">
    <source>
        <dbReference type="PROSITE" id="PS50995"/>
    </source>
</evidence>
<evidence type="ECO:0000256" key="2">
    <source>
        <dbReference type="ARBA" id="ARBA00023125"/>
    </source>
</evidence>
<keyword evidence="2 5" id="KW-0238">DNA-binding</keyword>
<dbReference type="RefSeq" id="WP_021244531.1">
    <property type="nucleotide sequence ID" value="NZ_JACIIY010000006.1"/>
</dbReference>
<dbReference type="GO" id="GO:0003700">
    <property type="term" value="F:DNA-binding transcription factor activity"/>
    <property type="evidence" value="ECO:0007669"/>
    <property type="project" value="InterPro"/>
</dbReference>
<evidence type="ECO:0000313" key="6">
    <source>
        <dbReference type="Proteomes" id="UP000316624"/>
    </source>
</evidence>
<gene>
    <name evidence="5" type="ORF">IQ35_02323</name>
</gene>
<dbReference type="Pfam" id="PF12802">
    <property type="entry name" value="MarR_2"/>
    <property type="match status" value="1"/>
</dbReference>
<dbReference type="InterPro" id="IPR023187">
    <property type="entry name" value="Tscrpt_reg_MarR-type_CS"/>
</dbReference>
<dbReference type="PROSITE" id="PS50995">
    <property type="entry name" value="HTH_MARR_2"/>
    <property type="match status" value="1"/>
</dbReference>
<dbReference type="PANTHER" id="PTHR35790:SF4">
    <property type="entry name" value="HTH-TYPE TRANSCRIPTIONAL REGULATOR PCHR"/>
    <property type="match status" value="1"/>
</dbReference>
<keyword evidence="6" id="KW-1185">Reference proteome</keyword>
<feature type="domain" description="HTH marR-type" evidence="4">
    <location>
        <begin position="13"/>
        <end position="142"/>
    </location>
</feature>
<evidence type="ECO:0000256" key="3">
    <source>
        <dbReference type="ARBA" id="ARBA00023163"/>
    </source>
</evidence>
<dbReference type="InterPro" id="IPR036390">
    <property type="entry name" value="WH_DNA-bd_sf"/>
</dbReference>
<keyword evidence="3" id="KW-0804">Transcription</keyword>
<accession>A0A562KDD6</accession>
<keyword evidence="1" id="KW-0805">Transcription regulation</keyword>
<dbReference type="PROSITE" id="PS01117">
    <property type="entry name" value="HTH_MARR_1"/>
    <property type="match status" value="1"/>
</dbReference>
<organism evidence="5 6">
    <name type="scientific">Sphingobium wenxiniae (strain DSM 21828 / CGMCC 1.7748 / JZ-1)</name>
    <dbReference type="NCBI Taxonomy" id="595605"/>
    <lineage>
        <taxon>Bacteria</taxon>
        <taxon>Pseudomonadati</taxon>
        <taxon>Pseudomonadota</taxon>
        <taxon>Alphaproteobacteria</taxon>
        <taxon>Sphingomonadales</taxon>
        <taxon>Sphingomonadaceae</taxon>
        <taxon>Sphingobium</taxon>
    </lineage>
</organism>
<sequence>MARKPLRLDQFMPYRLSVAANRVSGAVASAYDRLFALSVPEWRVIAVLAESEGATQNAIGQKTAMDKVTVSRAAISLAGRGLIERSPNPRDGRSHMLSLSREGRNLYRRIAPKALELEADIFSVLSQEDLARFREALDHVARKAAELSGKRD</sequence>
<dbReference type="Gene3D" id="1.10.10.10">
    <property type="entry name" value="Winged helix-like DNA-binding domain superfamily/Winged helix DNA-binding domain"/>
    <property type="match status" value="1"/>
</dbReference>
<comment type="caution">
    <text evidence="5">The sequence shown here is derived from an EMBL/GenBank/DDBJ whole genome shotgun (WGS) entry which is preliminary data.</text>
</comment>
<evidence type="ECO:0000256" key="1">
    <source>
        <dbReference type="ARBA" id="ARBA00023015"/>
    </source>
</evidence>
<reference evidence="5 6" key="1">
    <citation type="journal article" date="2015" name="Stand. Genomic Sci.">
        <title>Genomic Encyclopedia of Bacterial and Archaeal Type Strains, Phase III: the genomes of soil and plant-associated and newly described type strains.</title>
        <authorList>
            <person name="Whitman W.B."/>
            <person name="Woyke T."/>
            <person name="Klenk H.P."/>
            <person name="Zhou Y."/>
            <person name="Lilburn T.G."/>
            <person name="Beck B.J."/>
            <person name="De Vos P."/>
            <person name="Vandamme P."/>
            <person name="Eisen J.A."/>
            <person name="Garrity G."/>
            <person name="Hugenholtz P."/>
            <person name="Kyrpides N.C."/>
        </authorList>
    </citation>
    <scope>NUCLEOTIDE SEQUENCE [LARGE SCALE GENOMIC DNA]</scope>
    <source>
        <strain evidence="5 6">CGMCC 1.7748</strain>
    </source>
</reference>
<dbReference type="InterPro" id="IPR000835">
    <property type="entry name" value="HTH_MarR-typ"/>
</dbReference>